<feature type="domain" description="Exonuclease" evidence="4">
    <location>
        <begin position="14"/>
        <end position="184"/>
    </location>
</feature>
<evidence type="ECO:0000256" key="1">
    <source>
        <dbReference type="ARBA" id="ARBA00022722"/>
    </source>
</evidence>
<proteinExistence type="predicted"/>
<evidence type="ECO:0000313" key="5">
    <source>
        <dbReference type="EMBL" id="CAB4531795.1"/>
    </source>
</evidence>
<accession>A0A6J6G999</accession>
<dbReference type="EMBL" id="CAEZZK010000208">
    <property type="protein sequence ID" value="CAB4765849.1"/>
    <property type="molecule type" value="Genomic_DNA"/>
</dbReference>
<dbReference type="InterPro" id="IPR036397">
    <property type="entry name" value="RNaseH_sf"/>
</dbReference>
<dbReference type="CDD" id="cd06127">
    <property type="entry name" value="DEDDh"/>
    <property type="match status" value="1"/>
</dbReference>
<dbReference type="InterPro" id="IPR013520">
    <property type="entry name" value="Ribonucl_H"/>
</dbReference>
<dbReference type="EMBL" id="CAEZUN010000039">
    <property type="protein sequence ID" value="CAB4597761.1"/>
    <property type="molecule type" value="Genomic_DNA"/>
</dbReference>
<keyword evidence="3" id="KW-0269">Exonuclease</keyword>
<dbReference type="AlphaFoldDB" id="A0A6J6G999"/>
<reference evidence="6" key="1">
    <citation type="submission" date="2020-05" db="EMBL/GenBank/DDBJ databases">
        <authorList>
            <person name="Chiriac C."/>
            <person name="Salcher M."/>
            <person name="Ghai R."/>
            <person name="Kavagutti S V."/>
        </authorList>
    </citation>
    <scope>NUCLEOTIDE SEQUENCE</scope>
</reference>
<dbReference type="FunFam" id="3.30.420.10:FF:000045">
    <property type="entry name" value="3'-5' exonuclease DinG"/>
    <property type="match status" value="1"/>
</dbReference>
<organism evidence="6">
    <name type="scientific">freshwater metagenome</name>
    <dbReference type="NCBI Taxonomy" id="449393"/>
    <lineage>
        <taxon>unclassified sequences</taxon>
        <taxon>metagenomes</taxon>
        <taxon>ecological metagenomes</taxon>
    </lineage>
</organism>
<dbReference type="GO" id="GO:0003676">
    <property type="term" value="F:nucleic acid binding"/>
    <property type="evidence" value="ECO:0007669"/>
    <property type="project" value="InterPro"/>
</dbReference>
<sequence>MISALANNSLEEIRFAVVDTETTGLSGTDDYVLQLGVVISKYDGTIEEQYETFVRRNFWKPGRLGAFKIHGITRRNLRRGITPSEMLERLNSYLANTIFVAHNAKFDIAFLTGEATRAKTTIKLNGPLDTLKLSRALDPKRSQSHRLRDVTARYNVVVSRPHDALADALGTALVLPHLLRSHNITTAEQLATHFGA</sequence>
<dbReference type="InterPro" id="IPR012337">
    <property type="entry name" value="RNaseH-like_sf"/>
</dbReference>
<evidence type="ECO:0000256" key="3">
    <source>
        <dbReference type="ARBA" id="ARBA00022839"/>
    </source>
</evidence>
<dbReference type="PANTHER" id="PTHR30231:SF4">
    <property type="entry name" value="PROTEIN NEN2"/>
    <property type="match status" value="1"/>
</dbReference>
<evidence type="ECO:0000313" key="6">
    <source>
        <dbReference type="EMBL" id="CAB4597761.1"/>
    </source>
</evidence>
<dbReference type="GO" id="GO:0008408">
    <property type="term" value="F:3'-5' exonuclease activity"/>
    <property type="evidence" value="ECO:0007669"/>
    <property type="project" value="TreeGrafter"/>
</dbReference>
<dbReference type="SUPFAM" id="SSF53098">
    <property type="entry name" value="Ribonuclease H-like"/>
    <property type="match status" value="1"/>
</dbReference>
<dbReference type="Gene3D" id="3.30.420.10">
    <property type="entry name" value="Ribonuclease H-like superfamily/Ribonuclease H"/>
    <property type="match status" value="1"/>
</dbReference>
<dbReference type="EMBL" id="CAEZSE010000041">
    <property type="protein sequence ID" value="CAB4531795.1"/>
    <property type="molecule type" value="Genomic_DNA"/>
</dbReference>
<gene>
    <name evidence="5" type="ORF">UFOPK1353_00371</name>
    <name evidence="6" type="ORF">UFOPK1826_00448</name>
    <name evidence="7" type="ORF">UFOPK2855_01002</name>
</gene>
<name>A0A6J6G999_9ZZZZ</name>
<evidence type="ECO:0000313" key="7">
    <source>
        <dbReference type="EMBL" id="CAB4765849.1"/>
    </source>
</evidence>
<keyword evidence="2" id="KW-0378">Hydrolase</keyword>
<keyword evidence="1" id="KW-0540">Nuclease</keyword>
<dbReference type="Pfam" id="PF00929">
    <property type="entry name" value="RNase_T"/>
    <property type="match status" value="1"/>
</dbReference>
<evidence type="ECO:0000256" key="2">
    <source>
        <dbReference type="ARBA" id="ARBA00022801"/>
    </source>
</evidence>
<dbReference type="PANTHER" id="PTHR30231">
    <property type="entry name" value="DNA POLYMERASE III SUBUNIT EPSILON"/>
    <property type="match status" value="1"/>
</dbReference>
<evidence type="ECO:0000259" key="4">
    <source>
        <dbReference type="SMART" id="SM00479"/>
    </source>
</evidence>
<protein>
    <submittedName>
        <fullName evidence="6">Unannotated protein</fullName>
    </submittedName>
</protein>
<dbReference type="SMART" id="SM00479">
    <property type="entry name" value="EXOIII"/>
    <property type="match status" value="1"/>
</dbReference>